<comment type="caution">
    <text evidence="1">The sequence shown here is derived from an EMBL/GenBank/DDBJ whole genome shotgun (WGS) entry which is preliminary data.</text>
</comment>
<sequence length="257" mass="27240">ASGAVPPAAAVTGLAALAVHGFESVPPAASLDAVDILVPRTRRLRSTGFARLIRTAAMPQPERVGGIAVAPVARALADAVAALTDAGRVRPLLTEAVRDGYCEPGAIVKELAEERLLSRPHVVGAVDALLAEGRARAEERLYALVRQGGLPEPLWNVDLRLPGGPYLGGVDAFWPEQAVAVELDTRAPRFCGSFDDDAQWEACAAKREHLERLGITVVHLTPKKLRETPGQQATVVRTALTAAAEREPAAYLVVLPR</sequence>
<feature type="non-terminal residue" evidence="1">
    <location>
        <position position="1"/>
    </location>
</feature>
<organism evidence="1 2">
    <name type="scientific">Streptomyces montanisoli</name>
    <dbReference type="NCBI Taxonomy" id="2798581"/>
    <lineage>
        <taxon>Bacteria</taxon>
        <taxon>Bacillati</taxon>
        <taxon>Actinomycetota</taxon>
        <taxon>Actinomycetes</taxon>
        <taxon>Kitasatosporales</taxon>
        <taxon>Streptomycetaceae</taxon>
        <taxon>Streptomyces</taxon>
    </lineage>
</organism>
<keyword evidence="2" id="KW-1185">Reference proteome</keyword>
<dbReference type="AlphaFoldDB" id="A0A940MH84"/>
<name>A0A940MH84_9ACTN</name>
<reference evidence="1" key="1">
    <citation type="submission" date="2021-03" db="EMBL/GenBank/DDBJ databases">
        <title>Whole genome sequence of Streptomyces bomunensis MMS17-BM035.</title>
        <authorList>
            <person name="Lee J.H."/>
        </authorList>
    </citation>
    <scope>NUCLEOTIDE SEQUENCE</scope>
    <source>
        <strain evidence="1">MMS17-BM035</strain>
    </source>
</reference>
<dbReference type="EMBL" id="JAGIQL010000135">
    <property type="protein sequence ID" value="MBP0460798.1"/>
    <property type="molecule type" value="Genomic_DNA"/>
</dbReference>
<proteinExistence type="predicted"/>
<evidence type="ECO:0000313" key="2">
    <source>
        <dbReference type="Proteomes" id="UP000670475"/>
    </source>
</evidence>
<protein>
    <recommendedName>
        <fullName evidence="3">DUF559 domain-containing protein</fullName>
    </recommendedName>
</protein>
<gene>
    <name evidence="1" type="ORF">JFN87_25460</name>
</gene>
<dbReference type="RefSeq" id="WP_209343496.1">
    <property type="nucleotide sequence ID" value="NZ_JAGIQL010000135.1"/>
</dbReference>
<accession>A0A940MH84</accession>
<evidence type="ECO:0008006" key="3">
    <source>
        <dbReference type="Google" id="ProtNLM"/>
    </source>
</evidence>
<dbReference type="Proteomes" id="UP000670475">
    <property type="component" value="Unassembled WGS sequence"/>
</dbReference>
<evidence type="ECO:0000313" key="1">
    <source>
        <dbReference type="EMBL" id="MBP0460798.1"/>
    </source>
</evidence>